<gene>
    <name evidence="1" type="ORF">BofuT4_uP062950.1</name>
</gene>
<dbReference type="Proteomes" id="UP000008177">
    <property type="component" value="Unplaced contigs"/>
</dbReference>
<name>G2XTM9_BOTF4</name>
<evidence type="ECO:0000313" key="2">
    <source>
        <dbReference type="Proteomes" id="UP000008177"/>
    </source>
</evidence>
<dbReference type="EMBL" id="FQ790266">
    <property type="protein sequence ID" value="CCD33897.1"/>
    <property type="molecule type" value="Genomic_DNA"/>
</dbReference>
<proteinExistence type="predicted"/>
<reference evidence="2" key="1">
    <citation type="journal article" date="2011" name="PLoS Genet.">
        <title>Genomic analysis of the necrotrophic fungal pathogens Sclerotinia sclerotiorum and Botrytis cinerea.</title>
        <authorList>
            <person name="Amselem J."/>
            <person name="Cuomo C.A."/>
            <person name="van Kan J.A."/>
            <person name="Viaud M."/>
            <person name="Benito E.P."/>
            <person name="Couloux A."/>
            <person name="Coutinho P.M."/>
            <person name="de Vries R.P."/>
            <person name="Dyer P.S."/>
            <person name="Fillinger S."/>
            <person name="Fournier E."/>
            <person name="Gout L."/>
            <person name="Hahn M."/>
            <person name="Kohn L."/>
            <person name="Lapalu N."/>
            <person name="Plummer K.M."/>
            <person name="Pradier J.M."/>
            <person name="Quevillon E."/>
            <person name="Sharon A."/>
            <person name="Simon A."/>
            <person name="ten Have A."/>
            <person name="Tudzynski B."/>
            <person name="Tudzynski P."/>
            <person name="Wincker P."/>
            <person name="Andrew M."/>
            <person name="Anthouard V."/>
            <person name="Beever R.E."/>
            <person name="Beffa R."/>
            <person name="Benoit I."/>
            <person name="Bouzid O."/>
            <person name="Brault B."/>
            <person name="Chen Z."/>
            <person name="Choquer M."/>
            <person name="Collemare J."/>
            <person name="Cotton P."/>
            <person name="Danchin E.G."/>
            <person name="Da Silva C."/>
            <person name="Gautier A."/>
            <person name="Giraud C."/>
            <person name="Giraud T."/>
            <person name="Gonzalez C."/>
            <person name="Grossetete S."/>
            <person name="Guldener U."/>
            <person name="Henrissat B."/>
            <person name="Howlett B.J."/>
            <person name="Kodira C."/>
            <person name="Kretschmer M."/>
            <person name="Lappartient A."/>
            <person name="Leroch M."/>
            <person name="Levis C."/>
            <person name="Mauceli E."/>
            <person name="Neuveglise C."/>
            <person name="Oeser B."/>
            <person name="Pearson M."/>
            <person name="Poulain J."/>
            <person name="Poussereau N."/>
            <person name="Quesneville H."/>
            <person name="Rascle C."/>
            <person name="Schumacher J."/>
            <person name="Segurens B."/>
            <person name="Sexton A."/>
            <person name="Silva E."/>
            <person name="Sirven C."/>
            <person name="Soanes D.M."/>
            <person name="Talbot N.J."/>
            <person name="Templeton M."/>
            <person name="Yandava C."/>
            <person name="Yarden O."/>
            <person name="Zeng Q."/>
            <person name="Rollins J.A."/>
            <person name="Lebrun M.H."/>
            <person name="Dickman M."/>
        </authorList>
    </citation>
    <scope>NUCLEOTIDE SEQUENCE [LARGE SCALE GENOMIC DNA]</scope>
    <source>
        <strain evidence="2">T4</strain>
    </source>
</reference>
<dbReference type="InParanoid" id="G2XTM9"/>
<dbReference type="AlphaFoldDB" id="G2XTM9"/>
<dbReference type="HOGENOM" id="CLU_2558020_0_0_1"/>
<organism evidence="1 2">
    <name type="scientific">Botryotinia fuckeliana (strain T4)</name>
    <name type="common">Noble rot fungus</name>
    <name type="synonym">Botrytis cinerea</name>
    <dbReference type="NCBI Taxonomy" id="999810"/>
    <lineage>
        <taxon>Eukaryota</taxon>
        <taxon>Fungi</taxon>
        <taxon>Dikarya</taxon>
        <taxon>Ascomycota</taxon>
        <taxon>Pezizomycotina</taxon>
        <taxon>Leotiomycetes</taxon>
        <taxon>Helotiales</taxon>
        <taxon>Sclerotiniaceae</taxon>
        <taxon>Botrytis</taxon>
    </lineage>
</organism>
<accession>G2XTM9</accession>
<evidence type="ECO:0000313" key="1">
    <source>
        <dbReference type="EMBL" id="CCD33897.1"/>
    </source>
</evidence>
<protein>
    <submittedName>
        <fullName evidence="1">Uncharacterized protein</fullName>
    </submittedName>
</protein>
<sequence length="82" mass="9379">MYRPLSKLAQIYQNNPSAVRANYPISTCFSKLTIWDPAGAGRQAKNFLLCIFISSPWKLKLEHAIWEYAHVIGTYFGVCNVR</sequence>